<dbReference type="PANTHER" id="PTHR40446:SF2">
    <property type="entry name" value="N-ACETYLGLUCOSAMINE-1-PHOSPHODIESTER ALPHA-N-ACETYLGLUCOSAMINIDASE"/>
    <property type="match status" value="1"/>
</dbReference>
<accession>A0ABN2P2P8</accession>
<keyword evidence="1" id="KW-0732">Signal</keyword>
<keyword evidence="4" id="KW-1185">Reference proteome</keyword>
<organism evidence="3 4">
    <name type="scientific">Streptomyces sodiiphilus</name>
    <dbReference type="NCBI Taxonomy" id="226217"/>
    <lineage>
        <taxon>Bacteria</taxon>
        <taxon>Bacillati</taxon>
        <taxon>Actinomycetota</taxon>
        <taxon>Actinomycetes</taxon>
        <taxon>Kitasatosporales</taxon>
        <taxon>Streptomycetaceae</taxon>
        <taxon>Streptomyces</taxon>
    </lineage>
</organism>
<dbReference type="InterPro" id="IPR018711">
    <property type="entry name" value="NAGPA"/>
</dbReference>
<feature type="signal peptide" evidence="1">
    <location>
        <begin position="1"/>
        <end position="28"/>
    </location>
</feature>
<gene>
    <name evidence="3" type="ORF">GCM10009716_19850</name>
</gene>
<name>A0ABN2P2P8_9ACTN</name>
<dbReference type="EMBL" id="BAAAMJ010000016">
    <property type="protein sequence ID" value="GAA1910014.1"/>
    <property type="molecule type" value="Genomic_DNA"/>
</dbReference>
<protein>
    <submittedName>
        <fullName evidence="3">Phosphodiester glycosidase family protein</fullName>
    </submittedName>
</protein>
<dbReference type="RefSeq" id="WP_344260561.1">
    <property type="nucleotide sequence ID" value="NZ_BAAAMJ010000016.1"/>
</dbReference>
<evidence type="ECO:0000259" key="2">
    <source>
        <dbReference type="Pfam" id="PF09992"/>
    </source>
</evidence>
<dbReference type="GO" id="GO:0016798">
    <property type="term" value="F:hydrolase activity, acting on glycosyl bonds"/>
    <property type="evidence" value="ECO:0007669"/>
    <property type="project" value="UniProtKB-KW"/>
</dbReference>
<evidence type="ECO:0000313" key="4">
    <source>
        <dbReference type="Proteomes" id="UP001501303"/>
    </source>
</evidence>
<dbReference type="Proteomes" id="UP001501303">
    <property type="component" value="Unassembled WGS sequence"/>
</dbReference>
<evidence type="ECO:0000256" key="1">
    <source>
        <dbReference type="SAM" id="SignalP"/>
    </source>
</evidence>
<sequence length="568" mass="57630">MQIPSPRRAPAVAGAVAACVLAVSLATAVTGRAADGRARAAEGAVPGAAAVHRAQEADALSGRLPLGPPGLEETRTVREIAPGLTHVAIERGRASADDFWTVTVGVATTEGDAAELEEAVRAAGYEPRRDHTAGPDPADPDGPPLGWLVRTGRYPDEAAARTVRNDLAVRVPAARVHATAEDGNGTSGPWSLDILVVDPGLFEGSIGSRLARGTVSGRETTGSIAARAGALAAVNGGYFVVGDAPPVPGPRAAGTEGDPGGIAVIRGDLVSEAVDGRPALLVPDGPGRGASVRRLRTEITAVASGGARREVTGLNRQAGLVLNCGGVGNARPFTRPAHDYTCGNDDELIAVTPVFGDTAPQGPGHQVTLDSAGRVTGVRQERGGPVPPDGVLLQGTGAGAVWLRENAVAGAAVRLESSVLDAELGVQPARIGRSSVVNGGPLLLRDGLVVLDPVRDGWSPEAIEGHDRAAFYNGWYQRRNPRTAAGVTEDGRIILLTADGRRPGHSVGLSIPETAEVMRGLGAVDAVNLDGGGSTAMVVHGELQGLPGDPAGERPVGDALVLLPDGGG</sequence>
<feature type="chain" id="PRO_5046925036" evidence="1">
    <location>
        <begin position="29"/>
        <end position="568"/>
    </location>
</feature>
<reference evidence="3 4" key="1">
    <citation type="journal article" date="2019" name="Int. J. Syst. Evol. Microbiol.">
        <title>The Global Catalogue of Microorganisms (GCM) 10K type strain sequencing project: providing services to taxonomists for standard genome sequencing and annotation.</title>
        <authorList>
            <consortium name="The Broad Institute Genomics Platform"/>
            <consortium name="The Broad Institute Genome Sequencing Center for Infectious Disease"/>
            <person name="Wu L."/>
            <person name="Ma J."/>
        </authorList>
    </citation>
    <scope>NUCLEOTIDE SEQUENCE [LARGE SCALE GENOMIC DNA]</scope>
    <source>
        <strain evidence="3 4">JCM 13581</strain>
    </source>
</reference>
<keyword evidence="3" id="KW-0326">Glycosidase</keyword>
<keyword evidence="3" id="KW-0378">Hydrolase</keyword>
<dbReference type="PROSITE" id="PS51257">
    <property type="entry name" value="PROKAR_LIPOPROTEIN"/>
    <property type="match status" value="1"/>
</dbReference>
<proteinExistence type="predicted"/>
<comment type="caution">
    <text evidence="3">The sequence shown here is derived from an EMBL/GenBank/DDBJ whole genome shotgun (WGS) entry which is preliminary data.</text>
</comment>
<dbReference type="PANTHER" id="PTHR40446">
    <property type="entry name" value="N-ACETYLGLUCOSAMINE-1-PHOSPHODIESTER ALPHA-N-ACETYLGLUCOSAMINIDASE"/>
    <property type="match status" value="1"/>
</dbReference>
<evidence type="ECO:0000313" key="3">
    <source>
        <dbReference type="EMBL" id="GAA1910014.1"/>
    </source>
</evidence>
<feature type="domain" description="Phosphodiester glycosidase" evidence="2">
    <location>
        <begin position="373"/>
        <end position="562"/>
    </location>
</feature>
<dbReference type="Pfam" id="PF09992">
    <property type="entry name" value="NAGPA"/>
    <property type="match status" value="1"/>
</dbReference>